<organism evidence="3 4">
    <name type="scientific">Mycobacterium tuberculosis</name>
    <dbReference type="NCBI Taxonomy" id="1773"/>
    <lineage>
        <taxon>Bacteria</taxon>
        <taxon>Bacillati</taxon>
        <taxon>Actinomycetota</taxon>
        <taxon>Actinomycetes</taxon>
        <taxon>Mycobacteriales</taxon>
        <taxon>Mycobacteriaceae</taxon>
        <taxon>Mycobacterium</taxon>
        <taxon>Mycobacterium tuberculosis complex</taxon>
    </lineage>
</organism>
<protein>
    <submittedName>
        <fullName evidence="3">Transmembrane protein</fullName>
    </submittedName>
</protein>
<keyword evidence="2" id="KW-1133">Transmembrane helix</keyword>
<gene>
    <name evidence="3" type="ORF">ERS007661_01922</name>
</gene>
<feature type="compositionally biased region" description="Basic and acidic residues" evidence="1">
    <location>
        <begin position="193"/>
        <end position="206"/>
    </location>
</feature>
<keyword evidence="2" id="KW-0472">Membrane</keyword>
<accession>A0A655EL11</accession>
<dbReference type="AlphaFoldDB" id="A0A655EL11"/>
<dbReference type="EMBL" id="CQQC01000599">
    <property type="protein sequence ID" value="CNV26004.1"/>
    <property type="molecule type" value="Genomic_DNA"/>
</dbReference>
<name>A0A655EL11_MYCTX</name>
<feature type="region of interest" description="Disordered" evidence="1">
    <location>
        <begin position="171"/>
        <end position="232"/>
    </location>
</feature>
<reference evidence="3 4" key="1">
    <citation type="submission" date="2015-03" db="EMBL/GenBank/DDBJ databases">
        <authorList>
            <consortium name="Pathogen Informatics"/>
        </authorList>
    </citation>
    <scope>NUCLEOTIDE SEQUENCE [LARGE SCALE GENOMIC DNA]</scope>
    <source>
        <strain evidence="3 4">D00501624</strain>
    </source>
</reference>
<sequence>MPMTNWMLRGLAFAAAMVVLRLFQGALINAWQMLSGLISLVLLLLFAIGGVVWGVMDGRADAKASPDPDRRQDLAMTWLLAGLVAGALSGAVAWLISLFYKAIYTGGPINELTTFAAFTALIVFLVGIVGVAVGRWLVDRQLAKAPVRHHGLAAEHERAADTDVFSAVRADDSPTGEMQVAQPEAQTAAVATVEREAPTEVIRTTESDTPTEVIRTDTEADQTKPGDEPKKD</sequence>
<feature type="transmembrane region" description="Helical" evidence="2">
    <location>
        <begin position="35"/>
        <end position="56"/>
    </location>
</feature>
<dbReference type="OMA" id="LINAWQT"/>
<proteinExistence type="predicted"/>
<feature type="transmembrane region" description="Helical" evidence="2">
    <location>
        <begin position="77"/>
        <end position="100"/>
    </location>
</feature>
<dbReference type="NCBIfam" id="NF037996">
    <property type="entry name" value="B-4DMT"/>
    <property type="match status" value="1"/>
</dbReference>
<evidence type="ECO:0000256" key="2">
    <source>
        <dbReference type="SAM" id="Phobius"/>
    </source>
</evidence>
<evidence type="ECO:0000313" key="3">
    <source>
        <dbReference type="EMBL" id="CNV26004.1"/>
    </source>
</evidence>
<evidence type="ECO:0000256" key="1">
    <source>
        <dbReference type="SAM" id="MobiDB-lite"/>
    </source>
</evidence>
<keyword evidence="2 3" id="KW-0812">Transmembrane</keyword>
<feature type="transmembrane region" description="Helical" evidence="2">
    <location>
        <begin position="112"/>
        <end position="138"/>
    </location>
</feature>
<evidence type="ECO:0000313" key="4">
    <source>
        <dbReference type="Proteomes" id="UP000039217"/>
    </source>
</evidence>
<dbReference type="Proteomes" id="UP000039217">
    <property type="component" value="Unassembled WGS sequence"/>
</dbReference>
<feature type="compositionally biased region" description="Basic and acidic residues" evidence="1">
    <location>
        <begin position="214"/>
        <end position="232"/>
    </location>
</feature>
<dbReference type="InterPro" id="IPR047958">
    <property type="entry name" value="B-4DMT-like"/>
</dbReference>